<sequence>MPDLSILFATPRARRTVIDSIVLDATVRELHEFASQVTEHPIETGSSVADHIYNEPARVLLQGEISDSPVLQGPEVVGVTERRLEAFDQLRAIHDDRRVVTIVTGLAVYPDMVMLVLSVPRDRGTGRRLQFTAEFQQIVRVATERVALPPEAIQEAQRSTAQSGRDIGRQQTTAATETQAEAGDTALGQWQTGSILSEIFQ</sequence>
<dbReference type="InterPro" id="IPR048494">
    <property type="entry name" value="Dit-like_N"/>
</dbReference>
<evidence type="ECO:0000259" key="2">
    <source>
        <dbReference type="Pfam" id="PF21821"/>
    </source>
</evidence>
<dbReference type="RefSeq" id="WP_379899493.1">
    <property type="nucleotide sequence ID" value="NZ_JBHRTR010000022.1"/>
</dbReference>
<proteinExistence type="predicted"/>
<protein>
    <submittedName>
        <fullName evidence="3">Phage baseplate protein</fullName>
    </submittedName>
</protein>
<feature type="region of interest" description="Disordered" evidence="1">
    <location>
        <begin position="153"/>
        <end position="186"/>
    </location>
</feature>
<evidence type="ECO:0000313" key="3">
    <source>
        <dbReference type="EMBL" id="MFC3227328.1"/>
    </source>
</evidence>
<evidence type="ECO:0000313" key="4">
    <source>
        <dbReference type="Proteomes" id="UP001595528"/>
    </source>
</evidence>
<gene>
    <name evidence="3" type="ORF">ACFOGJ_08815</name>
</gene>
<feature type="domain" description="Dit-like phage tail protein N-terminal" evidence="2">
    <location>
        <begin position="23"/>
        <end position="149"/>
    </location>
</feature>
<feature type="compositionally biased region" description="Low complexity" evidence="1">
    <location>
        <begin position="170"/>
        <end position="182"/>
    </location>
</feature>
<dbReference type="Pfam" id="PF21821">
    <property type="entry name" value="Dit_like"/>
    <property type="match status" value="1"/>
</dbReference>
<evidence type="ECO:0000256" key="1">
    <source>
        <dbReference type="SAM" id="MobiDB-lite"/>
    </source>
</evidence>
<accession>A0ABV7KYC6</accession>
<keyword evidence="4" id="KW-1185">Reference proteome</keyword>
<dbReference type="EMBL" id="JBHRTR010000022">
    <property type="protein sequence ID" value="MFC3227328.1"/>
    <property type="molecule type" value="Genomic_DNA"/>
</dbReference>
<reference evidence="4" key="1">
    <citation type="journal article" date="2019" name="Int. J. Syst. Evol. Microbiol.">
        <title>The Global Catalogue of Microorganisms (GCM) 10K type strain sequencing project: providing services to taxonomists for standard genome sequencing and annotation.</title>
        <authorList>
            <consortium name="The Broad Institute Genomics Platform"/>
            <consortium name="The Broad Institute Genome Sequencing Center for Infectious Disease"/>
            <person name="Wu L."/>
            <person name="Ma J."/>
        </authorList>
    </citation>
    <scope>NUCLEOTIDE SEQUENCE [LARGE SCALE GENOMIC DNA]</scope>
    <source>
        <strain evidence="4">KCTC 42964</strain>
    </source>
</reference>
<name>A0ABV7KYC6_9PROT</name>
<comment type="caution">
    <text evidence="3">The sequence shown here is derived from an EMBL/GenBank/DDBJ whole genome shotgun (WGS) entry which is preliminary data.</text>
</comment>
<organism evidence="3 4">
    <name type="scientific">Marinibaculum pumilum</name>
    <dbReference type="NCBI Taxonomy" id="1766165"/>
    <lineage>
        <taxon>Bacteria</taxon>
        <taxon>Pseudomonadati</taxon>
        <taxon>Pseudomonadota</taxon>
        <taxon>Alphaproteobacteria</taxon>
        <taxon>Rhodospirillales</taxon>
        <taxon>Rhodospirillaceae</taxon>
        <taxon>Marinibaculum</taxon>
    </lineage>
</organism>
<dbReference type="Proteomes" id="UP001595528">
    <property type="component" value="Unassembled WGS sequence"/>
</dbReference>